<dbReference type="Gene3D" id="1.20.120.450">
    <property type="entry name" value="dinb family like domain"/>
    <property type="match status" value="1"/>
</dbReference>
<dbReference type="RefSeq" id="WP_114930950.1">
    <property type="nucleotide sequence ID" value="NZ_CP031229.1"/>
</dbReference>
<evidence type="ECO:0000256" key="1">
    <source>
        <dbReference type="SAM" id="MobiDB-lite"/>
    </source>
</evidence>
<dbReference type="KEGG" id="orn:DV701_09065"/>
<dbReference type="NCBIfam" id="TIGR03083">
    <property type="entry name" value="maleylpyruvate isomerase family mycothiol-dependent enzyme"/>
    <property type="match status" value="1"/>
</dbReference>
<dbReference type="SUPFAM" id="SSF109854">
    <property type="entry name" value="DinB/YfiT-like putative metalloenzymes"/>
    <property type="match status" value="1"/>
</dbReference>
<dbReference type="InterPro" id="IPR017517">
    <property type="entry name" value="Maleyloyr_isom"/>
</dbReference>
<dbReference type="InterPro" id="IPR034660">
    <property type="entry name" value="DinB/YfiT-like"/>
</dbReference>
<evidence type="ECO:0000313" key="4">
    <source>
        <dbReference type="Proteomes" id="UP000253790"/>
    </source>
</evidence>
<protein>
    <submittedName>
        <fullName evidence="3">TIGR03086 family protein</fullName>
    </submittedName>
</protein>
<gene>
    <name evidence="3" type="ORF">DV701_09065</name>
</gene>
<feature type="domain" description="Mycothiol-dependent maleylpyruvate isomerase metal-binding" evidence="2">
    <location>
        <begin position="12"/>
        <end position="135"/>
    </location>
</feature>
<dbReference type="InterPro" id="IPR024344">
    <property type="entry name" value="MDMPI_metal-binding"/>
</dbReference>
<keyword evidence="4" id="KW-1185">Reference proteome</keyword>
<dbReference type="AlphaFoldDB" id="A0A345NSL1"/>
<feature type="region of interest" description="Disordered" evidence="1">
    <location>
        <begin position="154"/>
        <end position="175"/>
    </location>
</feature>
<dbReference type="NCBIfam" id="TIGR03086">
    <property type="entry name" value="TIGR03086 family metal-binding protein"/>
    <property type="match status" value="1"/>
</dbReference>
<dbReference type="Pfam" id="PF11716">
    <property type="entry name" value="MDMPI_N"/>
    <property type="match status" value="1"/>
</dbReference>
<evidence type="ECO:0000259" key="2">
    <source>
        <dbReference type="Pfam" id="PF11716"/>
    </source>
</evidence>
<dbReference type="Proteomes" id="UP000253790">
    <property type="component" value="Chromosome"/>
</dbReference>
<organism evidence="3 4">
    <name type="scientific">Ornithinimicrobium avium</name>
    <dbReference type="NCBI Taxonomy" id="2283195"/>
    <lineage>
        <taxon>Bacteria</taxon>
        <taxon>Bacillati</taxon>
        <taxon>Actinomycetota</taxon>
        <taxon>Actinomycetes</taxon>
        <taxon>Micrococcales</taxon>
        <taxon>Ornithinimicrobiaceae</taxon>
        <taxon>Ornithinimicrobium</taxon>
    </lineage>
</organism>
<reference evidence="3 4" key="1">
    <citation type="submission" date="2018-07" db="EMBL/GenBank/DDBJ databases">
        <title>Complete genome sequencing of Ornithinimicrobium sp. AMA3305.</title>
        <authorList>
            <person name="Bae J.-W."/>
        </authorList>
    </citation>
    <scope>NUCLEOTIDE SEQUENCE [LARGE SCALE GENOMIC DNA]</scope>
    <source>
        <strain evidence="3 4">AMA3305</strain>
    </source>
</reference>
<accession>A0A345NSL1</accession>
<dbReference type="OrthoDB" id="5185819at2"/>
<dbReference type="InterPro" id="IPR017520">
    <property type="entry name" value="CHP03086"/>
</dbReference>
<name>A0A345NSL1_9MICO</name>
<evidence type="ECO:0000313" key="3">
    <source>
        <dbReference type="EMBL" id="AXH98019.1"/>
    </source>
</evidence>
<proteinExistence type="predicted"/>
<sequence length="197" mass="21462">MPDTSRPFQVLPAAAARVTDLVRAVPDDRWRRPTPCEGWDVRALVNHLTAEHLWAPRLLAGESLAEVGDDYAGDVLGDDPVAVWHHAVTTSLLAWADVAPEDELREIEVSSGPITLREYADQMLVDLVVHAWDLAAALGLPHLPVAEAVHRATEYERPRTGHGQGIDGLFRPAVPTTSTDPLDRLVAMLGRDPGWGA</sequence>
<dbReference type="EMBL" id="CP031229">
    <property type="protein sequence ID" value="AXH98019.1"/>
    <property type="molecule type" value="Genomic_DNA"/>
</dbReference>
<dbReference type="GO" id="GO:0046872">
    <property type="term" value="F:metal ion binding"/>
    <property type="evidence" value="ECO:0007669"/>
    <property type="project" value="InterPro"/>
</dbReference>